<accession>A0A0E1X5H5</accession>
<dbReference type="AlphaFoldDB" id="A0A0E1X5H5"/>
<dbReference type="Proteomes" id="UP000004659">
    <property type="component" value="Unassembled WGS sequence"/>
</dbReference>
<sequence length="55" mass="6550">MNKASSSASKRDQKSVRWADFLAQMLRTFGSKIRYFFIFTHYPTQNRFALLLEML</sequence>
<evidence type="ECO:0000313" key="1">
    <source>
        <dbReference type="EMBL" id="EEZ31426.1"/>
    </source>
</evidence>
<dbReference type="HOGENOM" id="CLU_3023058_0_0_5"/>
<proteinExistence type="predicted"/>
<reference evidence="1" key="1">
    <citation type="submission" date="2009-01" db="EMBL/GenBank/DDBJ databases">
        <title>The Genome Sequence of Brucella pinnipedialis M292/94/1.</title>
        <authorList>
            <consortium name="The Broad Institute Genome Sequencing Platform"/>
            <person name="Ward D."/>
            <person name="Young S.K."/>
            <person name="Kodira C.D."/>
            <person name="Zeng Q."/>
            <person name="Koehrsen M."/>
            <person name="Alvarado L."/>
            <person name="Berlin A."/>
            <person name="Borenstein D."/>
            <person name="Chen Z."/>
            <person name="Engels R."/>
            <person name="Freedman E."/>
            <person name="Gellesch M."/>
            <person name="Goldberg J."/>
            <person name="Griggs A."/>
            <person name="Gujja S."/>
            <person name="Heiman D."/>
            <person name="Hepburn T."/>
            <person name="Howarth C."/>
            <person name="Jen D."/>
            <person name="Larson L."/>
            <person name="Lewis B."/>
            <person name="Mehta T."/>
            <person name="Park D."/>
            <person name="Pearson M."/>
            <person name="Roberts A."/>
            <person name="Saif S."/>
            <person name="Shea T."/>
            <person name="Shenoy N."/>
            <person name="Sisk P."/>
            <person name="Stolte C."/>
            <person name="Sykes S."/>
            <person name="Walk T."/>
            <person name="White J."/>
            <person name="Yandava C."/>
            <person name="Whatmore A.M."/>
            <person name="Perrett L.L."/>
            <person name="O'Callaghan D."/>
            <person name="Nusbaum C."/>
            <person name="Galagan J."/>
            <person name="Birren B."/>
        </authorList>
    </citation>
    <scope>NUCLEOTIDE SEQUENCE [LARGE SCALE GENOMIC DNA]</scope>
    <source>
        <strain evidence="1">M292/94/1</strain>
    </source>
</reference>
<dbReference type="EMBL" id="EQ999546">
    <property type="protein sequence ID" value="EEZ31426.1"/>
    <property type="molecule type" value="Genomic_DNA"/>
</dbReference>
<organism evidence="1">
    <name type="scientific">Brucella pinnipedialis M292/94/1</name>
    <dbReference type="NCBI Taxonomy" id="520462"/>
    <lineage>
        <taxon>Bacteria</taxon>
        <taxon>Pseudomonadati</taxon>
        <taxon>Pseudomonadota</taxon>
        <taxon>Alphaproteobacteria</taxon>
        <taxon>Hyphomicrobiales</taxon>
        <taxon>Brucellaceae</taxon>
        <taxon>Brucella/Ochrobactrum group</taxon>
        <taxon>Brucella</taxon>
    </lineage>
</organism>
<gene>
    <name evidence="1" type="ORF">BALG_01546</name>
</gene>
<protein>
    <submittedName>
        <fullName evidence="1">Uncharacterized protein</fullName>
    </submittedName>
</protein>
<name>A0A0E1X5H5_9HYPH</name>